<comment type="caution">
    <text evidence="10">The sequence shown here is derived from an EMBL/GenBank/DDBJ whole genome shotgun (WGS) entry which is preliminary data.</text>
</comment>
<dbReference type="Pfam" id="PF07690">
    <property type="entry name" value="MFS_1"/>
    <property type="match status" value="1"/>
</dbReference>
<accession>A0ABS9WEV4</accession>
<comment type="subcellular location">
    <subcellularLocation>
        <location evidence="1">Cell membrane</location>
        <topology evidence="1">Multi-pass membrane protein</topology>
    </subcellularLocation>
</comment>
<dbReference type="InterPro" id="IPR011701">
    <property type="entry name" value="MFS"/>
</dbReference>
<gene>
    <name evidence="10" type="ORF">LPT13_03360</name>
</gene>
<dbReference type="PRINTS" id="PR01036">
    <property type="entry name" value="TCRTETB"/>
</dbReference>
<evidence type="ECO:0000259" key="9">
    <source>
        <dbReference type="PROSITE" id="PS50850"/>
    </source>
</evidence>
<proteinExistence type="inferred from homology"/>
<dbReference type="Gene3D" id="1.20.1720.10">
    <property type="entry name" value="Multidrug resistance protein D"/>
    <property type="match status" value="1"/>
</dbReference>
<feature type="transmembrane region" description="Helical" evidence="8">
    <location>
        <begin position="404"/>
        <end position="423"/>
    </location>
</feature>
<evidence type="ECO:0000256" key="5">
    <source>
        <dbReference type="ARBA" id="ARBA00022692"/>
    </source>
</evidence>
<feature type="transmembrane region" description="Helical" evidence="8">
    <location>
        <begin position="304"/>
        <end position="325"/>
    </location>
</feature>
<feature type="transmembrane region" description="Helical" evidence="8">
    <location>
        <begin position="357"/>
        <end position="383"/>
    </location>
</feature>
<keyword evidence="7 8" id="KW-0472">Membrane</keyword>
<keyword evidence="5 8" id="KW-0812">Transmembrane</keyword>
<dbReference type="RefSeq" id="WP_242163508.1">
    <property type="nucleotide sequence ID" value="NZ_JAJMLW010000001.1"/>
</dbReference>
<feature type="transmembrane region" description="Helical" evidence="8">
    <location>
        <begin position="429"/>
        <end position="451"/>
    </location>
</feature>
<dbReference type="InterPro" id="IPR020846">
    <property type="entry name" value="MFS_dom"/>
</dbReference>
<dbReference type="PANTHER" id="PTHR42718:SF9">
    <property type="entry name" value="MAJOR FACILITATOR SUPERFAMILY MULTIDRUG TRANSPORTER MFSC"/>
    <property type="match status" value="1"/>
</dbReference>
<keyword evidence="3" id="KW-0813">Transport</keyword>
<sequence length="454" mass="46749">MIRLTDRGHVYALFAIVVLATALGSLTQTVMNSMLGGVEADFGVDAAVGQWLTTAYMLVLGVTVPAVTWLAQRLPMRRLVFLALGIFVAGAVVSGAAPSFGVLLAGRVLQAVAAGITLPVLQSIAMTRFPPGQNATAMGIAGIAMGFAPNIGPLIGGALVDSLGWRSFYAILLGILATLVLATALTVPRGEAPTRDARLDARSLLLSTLGFGGLLLGFSEASTLGLSHPLVWAAVAVGAACLGLFVRRQRRVDDPLIDLRIFESRRFRASFAAQNLLFASFMGITLIVPLFVVGLQGGTALEAGIVFIPATIMALVCNPLAGFLADRVGVRPVTVVSAVLLAAGSVAMAFMDEATPLWAMTLMQTVRGLGVSSLIGPYASWGLSKLPRAIVMDGSAFFATARQACASLGTAAMVLLITTAGSLGAAPALGYQLAFGLSAALAVAVLAVTLAKVR</sequence>
<evidence type="ECO:0000313" key="11">
    <source>
        <dbReference type="Proteomes" id="UP001430755"/>
    </source>
</evidence>
<keyword evidence="6 8" id="KW-1133">Transmembrane helix</keyword>
<dbReference type="PROSITE" id="PS50850">
    <property type="entry name" value="MFS"/>
    <property type="match status" value="1"/>
</dbReference>
<evidence type="ECO:0000256" key="8">
    <source>
        <dbReference type="SAM" id="Phobius"/>
    </source>
</evidence>
<feature type="transmembrane region" description="Helical" evidence="8">
    <location>
        <begin position="79"/>
        <end position="98"/>
    </location>
</feature>
<evidence type="ECO:0000256" key="2">
    <source>
        <dbReference type="ARBA" id="ARBA00008537"/>
    </source>
</evidence>
<dbReference type="SUPFAM" id="SSF103473">
    <property type="entry name" value="MFS general substrate transporter"/>
    <property type="match status" value="1"/>
</dbReference>
<evidence type="ECO:0000256" key="7">
    <source>
        <dbReference type="ARBA" id="ARBA00023136"/>
    </source>
</evidence>
<dbReference type="Gene3D" id="1.20.1250.20">
    <property type="entry name" value="MFS general substrate transporter like domains"/>
    <property type="match status" value="1"/>
</dbReference>
<name>A0ABS9WEV4_9ACTN</name>
<dbReference type="PANTHER" id="PTHR42718">
    <property type="entry name" value="MAJOR FACILITATOR SUPERFAMILY MULTIDRUG TRANSPORTER MFSC"/>
    <property type="match status" value="1"/>
</dbReference>
<feature type="transmembrane region" description="Helical" evidence="8">
    <location>
        <begin position="267"/>
        <end position="292"/>
    </location>
</feature>
<dbReference type="Proteomes" id="UP001430755">
    <property type="component" value="Unassembled WGS sequence"/>
</dbReference>
<keyword evidence="11" id="KW-1185">Reference proteome</keyword>
<feature type="transmembrane region" description="Helical" evidence="8">
    <location>
        <begin position="51"/>
        <end position="72"/>
    </location>
</feature>
<feature type="transmembrane region" description="Helical" evidence="8">
    <location>
        <begin position="137"/>
        <end position="156"/>
    </location>
</feature>
<keyword evidence="4" id="KW-1003">Cell membrane</keyword>
<feature type="transmembrane region" description="Helical" evidence="8">
    <location>
        <begin position="168"/>
        <end position="187"/>
    </location>
</feature>
<evidence type="ECO:0000256" key="6">
    <source>
        <dbReference type="ARBA" id="ARBA00022989"/>
    </source>
</evidence>
<dbReference type="InterPro" id="IPR004638">
    <property type="entry name" value="EmrB-like"/>
</dbReference>
<evidence type="ECO:0000313" key="10">
    <source>
        <dbReference type="EMBL" id="MCI2241390.1"/>
    </source>
</evidence>
<feature type="transmembrane region" description="Helical" evidence="8">
    <location>
        <begin position="12"/>
        <end position="31"/>
    </location>
</feature>
<evidence type="ECO:0000256" key="1">
    <source>
        <dbReference type="ARBA" id="ARBA00004651"/>
    </source>
</evidence>
<evidence type="ECO:0000256" key="4">
    <source>
        <dbReference type="ARBA" id="ARBA00022475"/>
    </source>
</evidence>
<dbReference type="NCBIfam" id="TIGR00711">
    <property type="entry name" value="efflux_EmrB"/>
    <property type="match status" value="1"/>
</dbReference>
<feature type="transmembrane region" description="Helical" evidence="8">
    <location>
        <begin position="230"/>
        <end position="246"/>
    </location>
</feature>
<feature type="transmembrane region" description="Helical" evidence="8">
    <location>
        <begin position="332"/>
        <end position="351"/>
    </location>
</feature>
<feature type="domain" description="Major facilitator superfamily (MFS) profile" evidence="9">
    <location>
        <begin position="13"/>
        <end position="454"/>
    </location>
</feature>
<evidence type="ECO:0000256" key="3">
    <source>
        <dbReference type="ARBA" id="ARBA00022448"/>
    </source>
</evidence>
<dbReference type="InterPro" id="IPR036259">
    <property type="entry name" value="MFS_trans_sf"/>
</dbReference>
<protein>
    <submittedName>
        <fullName evidence="10">DHA2 family efflux MFS transporter permease subunit</fullName>
    </submittedName>
</protein>
<dbReference type="EMBL" id="JAJMLW010000001">
    <property type="protein sequence ID" value="MCI2241390.1"/>
    <property type="molecule type" value="Genomic_DNA"/>
</dbReference>
<comment type="similarity">
    <text evidence="2">Belongs to the major facilitator superfamily. EmrB family.</text>
</comment>
<organism evidence="10 11">
    <name type="scientific">Adlercreutzia faecimuris</name>
    <dbReference type="NCBI Taxonomy" id="2897341"/>
    <lineage>
        <taxon>Bacteria</taxon>
        <taxon>Bacillati</taxon>
        <taxon>Actinomycetota</taxon>
        <taxon>Coriobacteriia</taxon>
        <taxon>Eggerthellales</taxon>
        <taxon>Eggerthellaceae</taxon>
        <taxon>Adlercreutzia</taxon>
    </lineage>
</organism>
<reference evidence="10" key="1">
    <citation type="submission" date="2021-11" db="EMBL/GenBank/DDBJ databases">
        <title>A Novel Adlercreutzia Species, isolated from a Allomyrina dichotoma larva feces.</title>
        <authorList>
            <person name="Suh M.K."/>
        </authorList>
    </citation>
    <scope>NUCLEOTIDE SEQUENCE</scope>
    <source>
        <strain evidence="10">JBNU-10</strain>
    </source>
</reference>